<accession>A0ACA9K2W8</accession>
<proteinExistence type="predicted"/>
<keyword evidence="2" id="KW-1185">Reference proteome</keyword>
<sequence length="684" mass="77960">MATDHKDHHSTTPSTPLIPRRLIFGNPNLIQPKVSFDGKYIAFVSPRNEILNIYVAEIPTEDFGEDYGKEIIKRATPITEDKKRGIRNFYWSFGNQIIFAKDKDGDEDFKLHSVDVKTLEEKVLTPFDQTLSYPVKFSTRFPDEAIIAINKPEPTAHSLYRVHLRTGELRLIEENKLHFSEYYVDDDFEVVFGVKQTDEAGSSIHKKIGNSGGEQDWKLLITFEIDDVMSSSIVSIAQGVFYLKDSRGREFNAIYKVKFDDELNQVLIAEPPSTSKAEISEVLLDPLTHEPIAFQINHLRKDWFPINPEISVDLEFLRGHGSSGYRKSDISIISQSLDNQIWTMVFENDIEPAKYYFYDRRNRKLRFLFSDREELKEHRLSPMWPVIIKARDGLELVSYLTVPVDKLSNENDYRPINPLPLILNVHGGPWWRDSFMLKLDHQFFANRGYAVLSVNYRGSTGLGKTFLKSGNAQWSRKMHDDLIDAVNWTISERIAIKDKIAIYGGSYGGYATLVGLTFTNDVFACGIDIVGPSNLGKTIPPYWKPMFNEFCTRIGGNPDTEEGQKFLTSCSPLTRADNIIRPLLIAQGIIQNRIDNENISSSILLPLKSDQIVEKLVSKSIPIGYILYTDEGHGFARPANSLSFYAIVERFLERYLGGRSEKFGDAFEDAKFEVLNGKEILGLD</sequence>
<reference evidence="1" key="1">
    <citation type="submission" date="2021-06" db="EMBL/GenBank/DDBJ databases">
        <authorList>
            <person name="Kallberg Y."/>
            <person name="Tangrot J."/>
            <person name="Rosling A."/>
        </authorList>
    </citation>
    <scope>NUCLEOTIDE SEQUENCE</scope>
    <source>
        <strain evidence="1">CL356</strain>
    </source>
</reference>
<evidence type="ECO:0000313" key="1">
    <source>
        <dbReference type="EMBL" id="CAG8446587.1"/>
    </source>
</evidence>
<gene>
    <name evidence="1" type="ORF">ACOLOM_LOCUS546</name>
</gene>
<evidence type="ECO:0000313" key="2">
    <source>
        <dbReference type="Proteomes" id="UP000789525"/>
    </source>
</evidence>
<organism evidence="1 2">
    <name type="scientific">Acaulospora colombiana</name>
    <dbReference type="NCBI Taxonomy" id="27376"/>
    <lineage>
        <taxon>Eukaryota</taxon>
        <taxon>Fungi</taxon>
        <taxon>Fungi incertae sedis</taxon>
        <taxon>Mucoromycota</taxon>
        <taxon>Glomeromycotina</taxon>
        <taxon>Glomeromycetes</taxon>
        <taxon>Diversisporales</taxon>
        <taxon>Acaulosporaceae</taxon>
        <taxon>Acaulospora</taxon>
    </lineage>
</organism>
<name>A0ACA9K2W8_9GLOM</name>
<dbReference type="Proteomes" id="UP000789525">
    <property type="component" value="Unassembled WGS sequence"/>
</dbReference>
<comment type="caution">
    <text evidence="1">The sequence shown here is derived from an EMBL/GenBank/DDBJ whole genome shotgun (WGS) entry which is preliminary data.</text>
</comment>
<protein>
    <submittedName>
        <fullName evidence="1">10064_t:CDS:1</fullName>
    </submittedName>
</protein>
<dbReference type="EMBL" id="CAJVPT010000557">
    <property type="protein sequence ID" value="CAG8446587.1"/>
    <property type="molecule type" value="Genomic_DNA"/>
</dbReference>